<dbReference type="Gene3D" id="3.20.20.370">
    <property type="entry name" value="Glycoside hydrolase/deacetylase"/>
    <property type="match status" value="1"/>
</dbReference>
<keyword evidence="3" id="KW-0732">Signal</keyword>
<evidence type="ECO:0000256" key="3">
    <source>
        <dbReference type="SAM" id="SignalP"/>
    </source>
</evidence>
<organism evidence="5 6">
    <name type="scientific">Pseudarthrobacter niigatensis</name>
    <dbReference type="NCBI Taxonomy" id="369935"/>
    <lineage>
        <taxon>Bacteria</taxon>
        <taxon>Bacillati</taxon>
        <taxon>Actinomycetota</taxon>
        <taxon>Actinomycetes</taxon>
        <taxon>Micrococcales</taxon>
        <taxon>Micrococcaceae</taxon>
        <taxon>Pseudarthrobacter</taxon>
    </lineage>
</organism>
<dbReference type="GO" id="GO:0016020">
    <property type="term" value="C:membrane"/>
    <property type="evidence" value="ECO:0007669"/>
    <property type="project" value="TreeGrafter"/>
</dbReference>
<evidence type="ECO:0000313" key="5">
    <source>
        <dbReference type="EMBL" id="MDQ0145211.1"/>
    </source>
</evidence>
<evidence type="ECO:0000256" key="1">
    <source>
        <dbReference type="ARBA" id="ARBA00022723"/>
    </source>
</evidence>
<reference evidence="5 6" key="1">
    <citation type="submission" date="2023-07" db="EMBL/GenBank/DDBJ databases">
        <title>Sorghum-associated microbial communities from plants grown in Nebraska, USA.</title>
        <authorList>
            <person name="Schachtman D."/>
        </authorList>
    </citation>
    <scope>NUCLEOTIDE SEQUENCE [LARGE SCALE GENOMIC DNA]</scope>
    <source>
        <strain evidence="5 6">DS1001</strain>
    </source>
</reference>
<keyword evidence="6" id="KW-1185">Reference proteome</keyword>
<feature type="signal peptide" evidence="3">
    <location>
        <begin position="1"/>
        <end position="23"/>
    </location>
</feature>
<dbReference type="Pfam" id="PF01522">
    <property type="entry name" value="Polysacc_deac_1"/>
    <property type="match status" value="1"/>
</dbReference>
<dbReference type="InterPro" id="IPR050248">
    <property type="entry name" value="Polysacc_deacetylase_ArnD"/>
</dbReference>
<comment type="caution">
    <text evidence="5">The sequence shown here is derived from an EMBL/GenBank/DDBJ whole genome shotgun (WGS) entry which is preliminary data.</text>
</comment>
<feature type="chain" id="PRO_5042575081" evidence="3">
    <location>
        <begin position="24"/>
        <end position="486"/>
    </location>
</feature>
<dbReference type="InterPro" id="IPR011330">
    <property type="entry name" value="Glyco_hydro/deAcase_b/a-brl"/>
</dbReference>
<keyword evidence="2" id="KW-0378">Hydrolase</keyword>
<keyword evidence="1" id="KW-0479">Metal-binding</keyword>
<feature type="domain" description="NodB homology" evidence="4">
    <location>
        <begin position="288"/>
        <end position="462"/>
    </location>
</feature>
<name>A0AAJ1SQG2_9MICC</name>
<dbReference type="GO" id="GO:0046872">
    <property type="term" value="F:metal ion binding"/>
    <property type="evidence" value="ECO:0007669"/>
    <property type="project" value="UniProtKB-KW"/>
</dbReference>
<dbReference type="RefSeq" id="WP_307357839.1">
    <property type="nucleotide sequence ID" value="NZ_JAUSTB010000003.1"/>
</dbReference>
<sequence length="486" mass="50214">MGRTRGSVAVACLRMLVASLCAAAVLASGAGSAVAPSLLQSHDRVSSQPRVVPMPPPLSDVLDQPAAVPGGYPMALTAQVGNHHVHASWTYVDGLAAFNAQIDSWLLGLLDGAAPAGGRYRPAMALNAGQHQGREMVISAKPVQAKGNVLVVRQRVSDAGPEGVSAMASATVYVDLATGAARNGTDLLRPDAIPAIQARAAGVPADIAARAPQGIPTDLVLSPEGELTVSAGQPGMPGREVTATMDAADTAAALSDYGRQVLGQLNAAAAPRPASAPAHRHVNCDIVPCAALTYDDGPDPRTTPQLLDILKANDAQATFFMTGSNTTANPATARQVAEAGYAIGNHTFSHPYLTKLSPPAIRKEMDRTDAAILAATGSTPSMMRPPYGAADATVQAAVGKPLMIWAVDSLDWQSKNPAAFVPKVLKETTPGAMVLMHDVQPSTISGQQELIAGLQGQGYKLVSAPQLFEGIPLLPGHVYRSRPARP</sequence>
<evidence type="ECO:0000313" key="6">
    <source>
        <dbReference type="Proteomes" id="UP001239267"/>
    </source>
</evidence>
<protein>
    <submittedName>
        <fullName evidence="5">Peptidoglycan/xylan/chitin deacetylase (PgdA/CDA1 family)</fullName>
    </submittedName>
</protein>
<gene>
    <name evidence="5" type="ORF">J2T23_001101</name>
</gene>
<dbReference type="InterPro" id="IPR002509">
    <property type="entry name" value="NODB_dom"/>
</dbReference>
<dbReference type="GO" id="GO:0005975">
    <property type="term" value="P:carbohydrate metabolic process"/>
    <property type="evidence" value="ECO:0007669"/>
    <property type="project" value="InterPro"/>
</dbReference>
<evidence type="ECO:0000259" key="4">
    <source>
        <dbReference type="PROSITE" id="PS51677"/>
    </source>
</evidence>
<dbReference type="EMBL" id="JAUSTB010000003">
    <property type="protein sequence ID" value="MDQ0145211.1"/>
    <property type="molecule type" value="Genomic_DNA"/>
</dbReference>
<dbReference type="SUPFAM" id="SSF88713">
    <property type="entry name" value="Glycoside hydrolase/deacetylase"/>
    <property type="match status" value="1"/>
</dbReference>
<dbReference type="GO" id="GO:0016810">
    <property type="term" value="F:hydrolase activity, acting on carbon-nitrogen (but not peptide) bonds"/>
    <property type="evidence" value="ECO:0007669"/>
    <property type="project" value="InterPro"/>
</dbReference>
<evidence type="ECO:0000256" key="2">
    <source>
        <dbReference type="ARBA" id="ARBA00022801"/>
    </source>
</evidence>
<dbReference type="AlphaFoldDB" id="A0AAJ1SQG2"/>
<dbReference type="Proteomes" id="UP001239267">
    <property type="component" value="Unassembled WGS sequence"/>
</dbReference>
<dbReference type="PANTHER" id="PTHR10587:SF133">
    <property type="entry name" value="CHITIN DEACETYLASE 1-RELATED"/>
    <property type="match status" value="1"/>
</dbReference>
<dbReference type="PROSITE" id="PS51677">
    <property type="entry name" value="NODB"/>
    <property type="match status" value="1"/>
</dbReference>
<accession>A0AAJ1SQG2</accession>
<proteinExistence type="predicted"/>
<dbReference type="PANTHER" id="PTHR10587">
    <property type="entry name" value="GLYCOSYL TRANSFERASE-RELATED"/>
    <property type="match status" value="1"/>
</dbReference>